<proteinExistence type="predicted"/>
<accession>A0ACC2JKC5</accession>
<comment type="caution">
    <text evidence="1">The sequence shown here is derived from an EMBL/GenBank/DDBJ whole genome shotgun (WGS) entry which is preliminary data.</text>
</comment>
<evidence type="ECO:0000313" key="2">
    <source>
        <dbReference type="Proteomes" id="UP001153332"/>
    </source>
</evidence>
<dbReference type="EMBL" id="JAPUUL010001289">
    <property type="protein sequence ID" value="KAJ8127817.1"/>
    <property type="molecule type" value="Genomic_DNA"/>
</dbReference>
<keyword evidence="2" id="KW-1185">Reference proteome</keyword>
<evidence type="ECO:0000313" key="1">
    <source>
        <dbReference type="EMBL" id="KAJ8127817.1"/>
    </source>
</evidence>
<dbReference type="Proteomes" id="UP001153332">
    <property type="component" value="Unassembled WGS sequence"/>
</dbReference>
<name>A0ACC2JKC5_9PEZI</name>
<organism evidence="1 2">
    <name type="scientific">Lasiodiplodia mahajangana</name>
    <dbReference type="NCBI Taxonomy" id="1108764"/>
    <lineage>
        <taxon>Eukaryota</taxon>
        <taxon>Fungi</taxon>
        <taxon>Dikarya</taxon>
        <taxon>Ascomycota</taxon>
        <taxon>Pezizomycotina</taxon>
        <taxon>Dothideomycetes</taxon>
        <taxon>Dothideomycetes incertae sedis</taxon>
        <taxon>Botryosphaeriales</taxon>
        <taxon>Botryosphaeriaceae</taxon>
        <taxon>Lasiodiplodia</taxon>
    </lineage>
</organism>
<sequence>MTVFSFGIPDMKVSRGGACASSPADHPDCHDHRGHRLQFDAFLSIDLQKPGGFKQKYRCLLGRTDAALVPGRAFDRFISIWLENQDFDKVVADSAFADLKRFGILQTRYYAHTHPSQPNYLAAVAGDYWGLDHDDLVRIPSNVSTVVDILDSKQISWTGYFEGLPGPGYMAEASVGRPENQSPNGTWDYVRKHNPFVSYNSVNLEGSRLLNLLSFEEFQTDFAAGNVPQFVMMSPNMLNDGHNTTLDYATNWVREFLKPLLTDGAFAEKTLVQVTYDETEDYTRPNRIASLLLGNAVPENLKGSTDDTFYTHFSILSTVENNWELPHLGRFDVGANVFQLVADVTGYANHDPPHVSSVNNSVSYPGPLNRNHSVKLTSFPPPNLKLTGAGGQPVLESIAQTWKSEAKSDTPYDGTGRVYDGDHIPIYTKQGSLFTALIRTHHITSRKKLQRVKKAASQHALSFVLIRSGGSPGIMYAEGAEADVNAWVSFVRGLRYKDFQCPRKPAENKVLVPSQETQGVFEEVTSVTDFGHCMEQRGLTSWWKSAMGYS</sequence>
<protein>
    <submittedName>
        <fullName evidence="1">Uncharacterized protein</fullName>
    </submittedName>
</protein>
<reference evidence="1" key="1">
    <citation type="submission" date="2022-12" db="EMBL/GenBank/DDBJ databases">
        <title>Genome Sequence of Lasiodiplodia mahajangana.</title>
        <authorList>
            <person name="Buettner E."/>
        </authorList>
    </citation>
    <scope>NUCLEOTIDE SEQUENCE</scope>
    <source>
        <strain evidence="1">VT137</strain>
    </source>
</reference>
<gene>
    <name evidence="1" type="ORF">O1611_g5819</name>
</gene>